<dbReference type="AlphaFoldDB" id="A0A2S9YEG5"/>
<accession>A0A2S9YEG5</accession>
<evidence type="ECO:0000313" key="2">
    <source>
        <dbReference type="EMBL" id="PRQ03514.1"/>
    </source>
</evidence>
<name>A0A2S9YEG5_9BACT</name>
<keyword evidence="3" id="KW-1185">Reference proteome</keyword>
<dbReference type="SUPFAM" id="SSF53300">
    <property type="entry name" value="vWA-like"/>
    <property type="match status" value="1"/>
</dbReference>
<evidence type="ECO:0000259" key="1">
    <source>
        <dbReference type="SMART" id="SM00327"/>
    </source>
</evidence>
<dbReference type="PANTHER" id="PTHR33608:SF6">
    <property type="entry name" value="BLL2464 PROTEIN"/>
    <property type="match status" value="1"/>
</dbReference>
<dbReference type="Gene3D" id="3.40.50.410">
    <property type="entry name" value="von Willebrand factor, type A domain"/>
    <property type="match status" value="1"/>
</dbReference>
<reference evidence="2 3" key="1">
    <citation type="submission" date="2018-03" db="EMBL/GenBank/DDBJ databases">
        <title>Draft Genome Sequences of the Obligatory Marine Myxobacteria Enhygromyxa salina SWB005.</title>
        <authorList>
            <person name="Poehlein A."/>
            <person name="Moghaddam J.A."/>
            <person name="Harms H."/>
            <person name="Alanjari M."/>
            <person name="Koenig G.M."/>
            <person name="Daniel R."/>
            <person name="Schaeberle T.F."/>
        </authorList>
    </citation>
    <scope>NUCLEOTIDE SEQUENCE [LARGE SCALE GENOMIC DNA]</scope>
    <source>
        <strain evidence="2 3">SWB005</strain>
    </source>
</reference>
<dbReference type="InterPro" id="IPR002881">
    <property type="entry name" value="DUF58"/>
</dbReference>
<proteinExistence type="predicted"/>
<dbReference type="RefSeq" id="WP_258182783.1">
    <property type="nucleotide sequence ID" value="NZ_PVNK01000081.1"/>
</dbReference>
<feature type="domain" description="VWFA" evidence="1">
    <location>
        <begin position="95"/>
        <end position="276"/>
    </location>
</feature>
<dbReference type="Pfam" id="PF01882">
    <property type="entry name" value="DUF58"/>
    <property type="match status" value="1"/>
</dbReference>
<protein>
    <recommendedName>
        <fullName evidence="1">VWFA domain-containing protein</fullName>
    </recommendedName>
</protein>
<gene>
    <name evidence="2" type="ORF">ENSA5_15440</name>
</gene>
<dbReference type="EMBL" id="PVNK01000081">
    <property type="protein sequence ID" value="PRQ03514.1"/>
    <property type="molecule type" value="Genomic_DNA"/>
</dbReference>
<dbReference type="PANTHER" id="PTHR33608">
    <property type="entry name" value="BLL2464 PROTEIN"/>
    <property type="match status" value="1"/>
</dbReference>
<dbReference type="InterPro" id="IPR002035">
    <property type="entry name" value="VWF_A"/>
</dbReference>
<dbReference type="Proteomes" id="UP000237968">
    <property type="component" value="Unassembled WGS sequence"/>
</dbReference>
<evidence type="ECO:0000313" key="3">
    <source>
        <dbReference type="Proteomes" id="UP000237968"/>
    </source>
</evidence>
<dbReference type="CDD" id="cd00198">
    <property type="entry name" value="vWFA"/>
    <property type="match status" value="1"/>
</dbReference>
<sequence length="332" mass="37245">MAPRDDAYPDTDPDPEQAREATMALLREVRRIEFQTSRLVDQHLSGSYQSLFKGRGVAFSEVRAYEPGDDVRSIDWNVTARTGEAHVKLFTEERELTVMLLVDMSASLDLGSTDADKRNLVARLAATFAFSAIRNNDRVGLIGFTDRVEVHVPPRSGRKHVLAVVQNILTHRPASRGTDLRVGLETMARLGRRHAVVILISDFIDAGLAETGAGQAGAGLSGRGAAFERALKLVRRRHDLIPVRVEDPIELELPKLGLVAVEDLELLGAAGIRVVDLGGRRAQRYREQVASEREAFDKLMKRLRLETMSIRCGENWEKPMVRFFERRARRMR</sequence>
<comment type="caution">
    <text evidence="2">The sequence shown here is derived from an EMBL/GenBank/DDBJ whole genome shotgun (WGS) entry which is preliminary data.</text>
</comment>
<organism evidence="2 3">
    <name type="scientific">Enhygromyxa salina</name>
    <dbReference type="NCBI Taxonomy" id="215803"/>
    <lineage>
        <taxon>Bacteria</taxon>
        <taxon>Pseudomonadati</taxon>
        <taxon>Myxococcota</taxon>
        <taxon>Polyangia</taxon>
        <taxon>Nannocystales</taxon>
        <taxon>Nannocystaceae</taxon>
        <taxon>Enhygromyxa</taxon>
    </lineage>
</organism>
<dbReference type="InterPro" id="IPR036465">
    <property type="entry name" value="vWFA_dom_sf"/>
</dbReference>
<dbReference type="SMART" id="SM00327">
    <property type="entry name" value="VWA"/>
    <property type="match status" value="1"/>
</dbReference>